<organism evidence="1 2">
    <name type="scientific">Tanacetum coccineum</name>
    <dbReference type="NCBI Taxonomy" id="301880"/>
    <lineage>
        <taxon>Eukaryota</taxon>
        <taxon>Viridiplantae</taxon>
        <taxon>Streptophyta</taxon>
        <taxon>Embryophyta</taxon>
        <taxon>Tracheophyta</taxon>
        <taxon>Spermatophyta</taxon>
        <taxon>Magnoliopsida</taxon>
        <taxon>eudicotyledons</taxon>
        <taxon>Gunneridae</taxon>
        <taxon>Pentapetalae</taxon>
        <taxon>asterids</taxon>
        <taxon>campanulids</taxon>
        <taxon>Asterales</taxon>
        <taxon>Asteraceae</taxon>
        <taxon>Asteroideae</taxon>
        <taxon>Anthemideae</taxon>
        <taxon>Anthemidinae</taxon>
        <taxon>Tanacetum</taxon>
    </lineage>
</organism>
<evidence type="ECO:0000313" key="2">
    <source>
        <dbReference type="Proteomes" id="UP001151760"/>
    </source>
</evidence>
<gene>
    <name evidence="1" type="ORF">Tco_1031151</name>
</gene>
<evidence type="ECO:0000313" key="1">
    <source>
        <dbReference type="EMBL" id="GJT71865.1"/>
    </source>
</evidence>
<sequence length="131" mass="15157">MKPWECKWYKDKVKRPLLLPMYISRLKWGPRYQDLTISSNMGQRWLCICGFNSGDVDLICDDVALIVDEVAFFGEVLWLYGSNANTHANTLLVASRREFVSVVWVYRVDTDDFMTPLLEGWSIWSTVGALL</sequence>
<keyword evidence="2" id="KW-1185">Reference proteome</keyword>
<accession>A0ABQ5G9N9</accession>
<dbReference type="EMBL" id="BQNB010018204">
    <property type="protein sequence ID" value="GJT71865.1"/>
    <property type="molecule type" value="Genomic_DNA"/>
</dbReference>
<proteinExistence type="predicted"/>
<reference evidence="1" key="1">
    <citation type="journal article" date="2022" name="Int. J. Mol. Sci.">
        <title>Draft Genome of Tanacetum Coccineum: Genomic Comparison of Closely Related Tanacetum-Family Plants.</title>
        <authorList>
            <person name="Yamashiro T."/>
            <person name="Shiraishi A."/>
            <person name="Nakayama K."/>
            <person name="Satake H."/>
        </authorList>
    </citation>
    <scope>NUCLEOTIDE SEQUENCE</scope>
</reference>
<protein>
    <submittedName>
        <fullName evidence="1">Uncharacterized protein</fullName>
    </submittedName>
</protein>
<comment type="caution">
    <text evidence="1">The sequence shown here is derived from an EMBL/GenBank/DDBJ whole genome shotgun (WGS) entry which is preliminary data.</text>
</comment>
<name>A0ABQ5G9N9_9ASTR</name>
<reference evidence="1" key="2">
    <citation type="submission" date="2022-01" db="EMBL/GenBank/DDBJ databases">
        <authorList>
            <person name="Yamashiro T."/>
            <person name="Shiraishi A."/>
            <person name="Satake H."/>
            <person name="Nakayama K."/>
        </authorList>
    </citation>
    <scope>NUCLEOTIDE SEQUENCE</scope>
</reference>
<dbReference type="Proteomes" id="UP001151760">
    <property type="component" value="Unassembled WGS sequence"/>
</dbReference>